<sequence length="162" mass="19395">MNNLPSFLPEMLNLDGGWESVLEKLYTVFKKDFIDNNVFYNNSKIIYDKRKIEGDKEEGFWHLITKEDEKLGRIPDYDRAKRLPWAKPTIENHSDPVIKSWDYLEGSGKIRIYLWLENYDYVIILQKNAGRGKHLIVLITAFYVEEYKKKDLQKRYEKRIVS</sequence>
<reference evidence="2" key="1">
    <citation type="submission" date="2017-09" db="EMBL/GenBank/DDBJ databases">
        <title>Depth-based differentiation of microbial function through sediment-hosted aquifers and enrichment of novel symbionts in the deep terrestrial subsurface.</title>
        <authorList>
            <person name="Probst A.J."/>
            <person name="Ladd B."/>
            <person name="Jarett J.K."/>
            <person name="Geller-Mcgrath D.E."/>
            <person name="Sieber C.M.K."/>
            <person name="Emerson J.B."/>
            <person name="Anantharaman K."/>
            <person name="Thomas B.C."/>
            <person name="Malmstrom R."/>
            <person name="Stieglmeier M."/>
            <person name="Klingl A."/>
            <person name="Woyke T."/>
            <person name="Ryan C.M."/>
            <person name="Banfield J.F."/>
        </authorList>
    </citation>
    <scope>NUCLEOTIDE SEQUENCE [LARGE SCALE GENOMIC DNA]</scope>
</reference>
<proteinExistence type="predicted"/>
<protein>
    <recommendedName>
        <fullName evidence="3">Phage-Barnase-EndoU-ColicinE5/D-RelE like nuclease 2 domain-containing protein</fullName>
    </recommendedName>
</protein>
<gene>
    <name evidence="1" type="ORF">COS91_00895</name>
</gene>
<name>A0A2M6ZIA1_9BACT</name>
<comment type="caution">
    <text evidence="1">The sequence shown here is derived from an EMBL/GenBank/DDBJ whole genome shotgun (WGS) entry which is preliminary data.</text>
</comment>
<dbReference type="AlphaFoldDB" id="A0A2M6ZIA1"/>
<accession>A0A2M6ZIA1</accession>
<organism evidence="1 2">
    <name type="scientific">Candidatus Desantisbacteria bacterium CG07_land_8_20_14_0_80_39_15</name>
    <dbReference type="NCBI Taxonomy" id="1974549"/>
    <lineage>
        <taxon>Bacteria</taxon>
        <taxon>Candidatus Desantisiibacteriota</taxon>
    </lineage>
</organism>
<evidence type="ECO:0000313" key="2">
    <source>
        <dbReference type="Proteomes" id="UP000229227"/>
    </source>
</evidence>
<dbReference type="EMBL" id="PEWN01000015">
    <property type="protein sequence ID" value="PIU52116.1"/>
    <property type="molecule type" value="Genomic_DNA"/>
</dbReference>
<evidence type="ECO:0008006" key="3">
    <source>
        <dbReference type="Google" id="ProtNLM"/>
    </source>
</evidence>
<evidence type="ECO:0000313" key="1">
    <source>
        <dbReference type="EMBL" id="PIU52116.1"/>
    </source>
</evidence>
<dbReference type="Proteomes" id="UP000229227">
    <property type="component" value="Unassembled WGS sequence"/>
</dbReference>